<dbReference type="Gene3D" id="3.30.870.10">
    <property type="entry name" value="Endonuclease Chain A"/>
    <property type="match status" value="1"/>
</dbReference>
<gene>
    <name evidence="3" type="ORF">E1301_Tti021134</name>
</gene>
<protein>
    <submittedName>
        <fullName evidence="3">Inactive phospholipase D5</fullName>
    </submittedName>
</protein>
<keyword evidence="1" id="KW-1133">Transmembrane helix</keyword>
<evidence type="ECO:0000259" key="2">
    <source>
        <dbReference type="SMART" id="SM00155"/>
    </source>
</evidence>
<evidence type="ECO:0000313" key="3">
    <source>
        <dbReference type="EMBL" id="KAA0717527.1"/>
    </source>
</evidence>
<dbReference type="InterPro" id="IPR050874">
    <property type="entry name" value="Diverse_PLD-related"/>
</dbReference>
<feature type="transmembrane region" description="Helical" evidence="1">
    <location>
        <begin position="128"/>
        <end position="149"/>
    </location>
</feature>
<dbReference type="EMBL" id="SOYY01000008">
    <property type="protein sequence ID" value="KAA0717527.1"/>
    <property type="molecule type" value="Genomic_DNA"/>
</dbReference>
<reference evidence="3 4" key="1">
    <citation type="journal article" date="2019" name="Mol. Ecol. Resour.">
        <title>Chromosome-level genome assembly of Triplophysa tibetana, a fish adapted to the harsh high-altitude environment of the Tibetan Plateau.</title>
        <authorList>
            <person name="Yang X."/>
            <person name="Liu H."/>
            <person name="Ma Z."/>
            <person name="Zou Y."/>
            <person name="Zou M."/>
            <person name="Mao Y."/>
            <person name="Li X."/>
            <person name="Wang H."/>
            <person name="Chen T."/>
            <person name="Wang W."/>
            <person name="Yang R."/>
        </authorList>
    </citation>
    <scope>NUCLEOTIDE SEQUENCE [LARGE SCALE GENOMIC DNA]</scope>
    <source>
        <strain evidence="3">TTIB1903HZAU</strain>
        <tissue evidence="3">Muscle</tissue>
    </source>
</reference>
<dbReference type="Pfam" id="PF00614">
    <property type="entry name" value="PLDc"/>
    <property type="match status" value="1"/>
</dbReference>
<dbReference type="GO" id="GO:0003824">
    <property type="term" value="F:catalytic activity"/>
    <property type="evidence" value="ECO:0007669"/>
    <property type="project" value="InterPro"/>
</dbReference>
<keyword evidence="4" id="KW-1185">Reference proteome</keyword>
<comment type="caution">
    <text evidence="3">The sequence shown here is derived from an EMBL/GenBank/DDBJ whole genome shotgun (WGS) entry which is preliminary data.</text>
</comment>
<sequence>MGWSERSSSYSIITADTQQWRIFTAHHEGEDLQYITQPTNRHREIKCALLKARVKCFDILAVLLNVLNEGRSVQSGCVIGFMIVSYTRLELELFLQKHSQSSSGAAVDRLFTPSVMFLDRYLNSQQKCIVIFALVGCCAVLVALIFSAVDLWGDDEDGITEDNCSRTCRFVLVENIPEDVSIPYKGTIPLNAGLHELLDQARRFVEIVSPWWALNSSKNESLMPQAKQGEILFHRLTLLKSRSVSLRVVSGISDSSELNVLKKHGAEVHFVNMTVLTNGQMNSSFWVVDRKHMYIGSAAMDWRSFSTVQIL</sequence>
<organism evidence="3 4">
    <name type="scientific">Triplophysa tibetana</name>
    <dbReference type="NCBI Taxonomy" id="1572043"/>
    <lineage>
        <taxon>Eukaryota</taxon>
        <taxon>Metazoa</taxon>
        <taxon>Chordata</taxon>
        <taxon>Craniata</taxon>
        <taxon>Vertebrata</taxon>
        <taxon>Euteleostomi</taxon>
        <taxon>Actinopterygii</taxon>
        <taxon>Neopterygii</taxon>
        <taxon>Teleostei</taxon>
        <taxon>Ostariophysi</taxon>
        <taxon>Cypriniformes</taxon>
        <taxon>Nemacheilidae</taxon>
        <taxon>Triplophysa</taxon>
    </lineage>
</organism>
<dbReference type="SUPFAM" id="SSF56024">
    <property type="entry name" value="Phospholipase D/nuclease"/>
    <property type="match status" value="1"/>
</dbReference>
<proteinExistence type="predicted"/>
<dbReference type="Proteomes" id="UP000324632">
    <property type="component" value="Chromosome 8"/>
</dbReference>
<keyword evidence="1" id="KW-0812">Transmembrane</keyword>
<dbReference type="AlphaFoldDB" id="A0A5A9PA59"/>
<evidence type="ECO:0000256" key="1">
    <source>
        <dbReference type="SAM" id="Phobius"/>
    </source>
</evidence>
<dbReference type="InterPro" id="IPR001736">
    <property type="entry name" value="PLipase_D/transphosphatidylase"/>
</dbReference>
<keyword evidence="1" id="KW-0472">Membrane</keyword>
<dbReference type="PANTHER" id="PTHR10185">
    <property type="entry name" value="PHOSPHOLIPASE D - RELATED"/>
    <property type="match status" value="1"/>
</dbReference>
<name>A0A5A9PA59_9TELE</name>
<dbReference type="SMART" id="SM00155">
    <property type="entry name" value="PLDc"/>
    <property type="match status" value="1"/>
</dbReference>
<evidence type="ECO:0000313" key="4">
    <source>
        <dbReference type="Proteomes" id="UP000324632"/>
    </source>
</evidence>
<accession>A0A5A9PA59</accession>
<feature type="domain" description="PLD phosphodiesterase" evidence="2">
    <location>
        <begin position="277"/>
        <end position="304"/>
    </location>
</feature>
<dbReference type="PANTHER" id="PTHR10185:SF9">
    <property type="entry name" value="INACTIVE PHOSPHOLIPASE D5"/>
    <property type="match status" value="1"/>
</dbReference>